<dbReference type="GO" id="GO:0000155">
    <property type="term" value="F:phosphorelay sensor kinase activity"/>
    <property type="evidence" value="ECO:0007669"/>
    <property type="project" value="InterPro"/>
</dbReference>
<dbReference type="SUPFAM" id="SSF47384">
    <property type="entry name" value="Homodimeric domain of signal transducing histidine kinase"/>
    <property type="match status" value="1"/>
</dbReference>
<evidence type="ECO:0000256" key="6">
    <source>
        <dbReference type="ARBA" id="ARBA00023012"/>
    </source>
</evidence>
<dbReference type="InterPro" id="IPR050736">
    <property type="entry name" value="Sensor_HK_Regulatory"/>
</dbReference>
<dbReference type="Gene3D" id="3.40.50.2300">
    <property type="match status" value="1"/>
</dbReference>
<evidence type="ECO:0000313" key="13">
    <source>
        <dbReference type="EMBL" id="OWR02146.1"/>
    </source>
</evidence>
<feature type="signal peptide" evidence="10">
    <location>
        <begin position="1"/>
        <end position="24"/>
    </location>
</feature>
<evidence type="ECO:0000256" key="7">
    <source>
        <dbReference type="PROSITE-ProRule" id="PRU00169"/>
    </source>
</evidence>
<dbReference type="InterPro" id="IPR036097">
    <property type="entry name" value="HisK_dim/P_sf"/>
</dbReference>
<dbReference type="PANTHER" id="PTHR43711:SF1">
    <property type="entry name" value="HISTIDINE KINASE 1"/>
    <property type="match status" value="1"/>
</dbReference>
<evidence type="ECO:0000256" key="1">
    <source>
        <dbReference type="ARBA" id="ARBA00000085"/>
    </source>
</evidence>
<evidence type="ECO:0000256" key="5">
    <source>
        <dbReference type="ARBA" id="ARBA00022777"/>
    </source>
</evidence>
<dbReference type="PRINTS" id="PR00344">
    <property type="entry name" value="BCTRLSENSOR"/>
</dbReference>
<dbReference type="SMART" id="SM00387">
    <property type="entry name" value="HATPase_c"/>
    <property type="match status" value="1"/>
</dbReference>
<proteinExistence type="predicted"/>
<dbReference type="SUPFAM" id="SSF52172">
    <property type="entry name" value="CheY-like"/>
    <property type="match status" value="1"/>
</dbReference>
<dbReference type="EC" id="2.7.13.3" evidence="2"/>
<dbReference type="InterPro" id="IPR036890">
    <property type="entry name" value="HATPase_C_sf"/>
</dbReference>
<protein>
    <recommendedName>
        <fullName evidence="2">histidine kinase</fullName>
        <ecNumber evidence="2">2.7.13.3</ecNumber>
    </recommendedName>
</protein>
<dbReference type="Pfam" id="PF00072">
    <property type="entry name" value="Response_reg"/>
    <property type="match status" value="1"/>
</dbReference>
<comment type="catalytic activity">
    <reaction evidence="1">
        <text>ATP + protein L-histidine = ADP + protein N-phospho-L-histidine.</text>
        <dbReference type="EC" id="2.7.13.3"/>
    </reaction>
</comment>
<dbReference type="PROSITE" id="PS50109">
    <property type="entry name" value="HIS_KIN"/>
    <property type="match status" value="1"/>
</dbReference>
<dbReference type="PANTHER" id="PTHR43711">
    <property type="entry name" value="TWO-COMPONENT HISTIDINE KINASE"/>
    <property type="match status" value="1"/>
</dbReference>
<dbReference type="InterPro" id="IPR005467">
    <property type="entry name" value="His_kinase_dom"/>
</dbReference>
<keyword evidence="8" id="KW-0175">Coiled coil</keyword>
<feature type="modified residue" description="4-aspartylphosphate" evidence="7">
    <location>
        <position position="772"/>
    </location>
</feature>
<dbReference type="Pfam" id="PF02518">
    <property type="entry name" value="HATPase_c"/>
    <property type="match status" value="1"/>
</dbReference>
<feature type="coiled-coil region" evidence="8">
    <location>
        <begin position="403"/>
        <end position="432"/>
    </location>
</feature>
<dbReference type="Gene3D" id="3.30.565.10">
    <property type="entry name" value="Histidine kinase-like ATPase, C-terminal domain"/>
    <property type="match status" value="1"/>
</dbReference>
<keyword evidence="10" id="KW-0732">Signal</keyword>
<sequence>MEMRLRFRMVLVTALTCLHGLALAASEAPFDAAAWFSERRAAAYQDLPREIATTRTQFQQAQRAGDRTAMKLWGGWYLKLTASRVLVADLKSVYDAVAADVTLPSEPKDNAAQVSALTGLVRYETANRDLAKAAEHAAQALRLADSSPVLVAEAHLSLAVARLEEAQSSAATAELVQAKERSMDEMQLIETRILETHAALYAAASTDELRRVTDMAREAQADMNARRLPWAAMAFVEWEANALARAGRRDEGLQRLLEQQRALARDGMDATPLVAYRVARASELALALALAYRSSPKGSLCAPEVRGPLGVPDIAGARISMERLVVLCRAAARDPQAIPAIRALEVHAKGPIATGSAAIEESLWSSIASAYALVGDFEDAHRAALQYRRASLRRVGEANEVARAEIESRYQVTEQRRENEELRSRQAIEEQRRLFMGAGLGILAVALLIVAVLLRIQTQQRRRLALTSAELAQANDRLTSLNASRSRMLAAACHDLRQPAHAIGLLSEVLAHADAPSAGGSLQELRRAGAVLADMLDVLIDMTQLESDRYEPRIAPVPMGELLLEVQAQFTRVAERKGLMLQVDAAENLWALTDRHLLRRMLFNLTSNAIKYTQRGRVFVRCQATPDGLRVEIEDTGVGIPPEKRQDIFSEFVRLDALRESEQGLGIGLSVVARAARLLGLSIQLESTVGQGSTFSVLLPRAPDDLAVEPAPELPSRSLHIVVMEDDGAIRGAMCKLLAAAGHTLHDYASPSALQAAIDAGELPQPDLVISDLHLAGANGLDAIGRLREQPGWQHTPAILLTGDLAGRAASRAAEMGVLLAYKPLPKRRLFETIARATAPAEGSAA</sequence>
<evidence type="ECO:0000256" key="10">
    <source>
        <dbReference type="SAM" id="SignalP"/>
    </source>
</evidence>
<dbReference type="InterPro" id="IPR001789">
    <property type="entry name" value="Sig_transdc_resp-reg_receiver"/>
</dbReference>
<dbReference type="CDD" id="cd00156">
    <property type="entry name" value="REC"/>
    <property type="match status" value="1"/>
</dbReference>
<dbReference type="InterPro" id="IPR004358">
    <property type="entry name" value="Sig_transdc_His_kin-like_C"/>
</dbReference>
<keyword evidence="9" id="KW-0472">Membrane</keyword>
<name>A0A254N1N9_9BURK</name>
<organism evidence="13 14">
    <name type="scientific">Roseateles puraquae</name>
    <dbReference type="NCBI Taxonomy" id="431059"/>
    <lineage>
        <taxon>Bacteria</taxon>
        <taxon>Pseudomonadati</taxon>
        <taxon>Pseudomonadota</taxon>
        <taxon>Betaproteobacteria</taxon>
        <taxon>Burkholderiales</taxon>
        <taxon>Sphaerotilaceae</taxon>
        <taxon>Roseateles</taxon>
    </lineage>
</organism>
<feature type="domain" description="Response regulatory" evidence="12">
    <location>
        <begin position="720"/>
        <end position="838"/>
    </location>
</feature>
<dbReference type="PROSITE" id="PS50110">
    <property type="entry name" value="RESPONSE_REGULATORY"/>
    <property type="match status" value="1"/>
</dbReference>
<feature type="domain" description="Histidine kinase" evidence="11">
    <location>
        <begin position="491"/>
        <end position="703"/>
    </location>
</feature>
<keyword evidence="9" id="KW-0812">Transmembrane</keyword>
<evidence type="ECO:0000256" key="9">
    <source>
        <dbReference type="SAM" id="Phobius"/>
    </source>
</evidence>
<dbReference type="Proteomes" id="UP000197446">
    <property type="component" value="Unassembled WGS sequence"/>
</dbReference>
<feature type="chain" id="PRO_5013395605" description="histidine kinase" evidence="10">
    <location>
        <begin position="25"/>
        <end position="846"/>
    </location>
</feature>
<keyword evidence="4" id="KW-0808">Transferase</keyword>
<accession>A0A254N1N9</accession>
<evidence type="ECO:0000313" key="14">
    <source>
        <dbReference type="Proteomes" id="UP000197446"/>
    </source>
</evidence>
<feature type="transmembrane region" description="Helical" evidence="9">
    <location>
        <begin position="434"/>
        <end position="454"/>
    </location>
</feature>
<evidence type="ECO:0000256" key="8">
    <source>
        <dbReference type="SAM" id="Coils"/>
    </source>
</evidence>
<dbReference type="FunFam" id="3.30.565.10:FF:000049">
    <property type="entry name" value="Two-component sensor histidine kinase"/>
    <property type="match status" value="1"/>
</dbReference>
<keyword evidence="9" id="KW-1133">Transmembrane helix</keyword>
<comment type="caution">
    <text evidence="13">The sequence shown here is derived from an EMBL/GenBank/DDBJ whole genome shotgun (WGS) entry which is preliminary data.</text>
</comment>
<gene>
    <name evidence="13" type="ORF">CDO81_20610</name>
</gene>
<dbReference type="Gene3D" id="1.10.287.130">
    <property type="match status" value="1"/>
</dbReference>
<keyword evidence="5" id="KW-0418">Kinase</keyword>
<evidence type="ECO:0000256" key="2">
    <source>
        <dbReference type="ARBA" id="ARBA00012438"/>
    </source>
</evidence>
<dbReference type="InterPro" id="IPR011006">
    <property type="entry name" value="CheY-like_superfamily"/>
</dbReference>
<dbReference type="AlphaFoldDB" id="A0A254N1N9"/>
<evidence type="ECO:0000259" key="12">
    <source>
        <dbReference type="PROSITE" id="PS50110"/>
    </source>
</evidence>
<evidence type="ECO:0000256" key="3">
    <source>
        <dbReference type="ARBA" id="ARBA00022553"/>
    </source>
</evidence>
<dbReference type="InterPro" id="IPR003661">
    <property type="entry name" value="HisK_dim/P_dom"/>
</dbReference>
<keyword evidence="14" id="KW-1185">Reference proteome</keyword>
<keyword evidence="3 7" id="KW-0597">Phosphoprotein</keyword>
<dbReference type="SUPFAM" id="SSF55874">
    <property type="entry name" value="ATPase domain of HSP90 chaperone/DNA topoisomerase II/histidine kinase"/>
    <property type="match status" value="1"/>
</dbReference>
<evidence type="ECO:0000256" key="4">
    <source>
        <dbReference type="ARBA" id="ARBA00022679"/>
    </source>
</evidence>
<keyword evidence="6" id="KW-0902">Two-component regulatory system</keyword>
<dbReference type="InterPro" id="IPR003594">
    <property type="entry name" value="HATPase_dom"/>
</dbReference>
<dbReference type="CDD" id="cd00082">
    <property type="entry name" value="HisKA"/>
    <property type="match status" value="1"/>
</dbReference>
<dbReference type="SMART" id="SM00448">
    <property type="entry name" value="REC"/>
    <property type="match status" value="1"/>
</dbReference>
<reference evidence="13 14" key="1">
    <citation type="journal article" date="2007" name="Int. J. Syst. Evol. Microbiol.">
        <title>Description of Pelomonas aquatica sp. nov. and Pelomonas puraquae sp. nov., isolated from industrial and haemodialysis water.</title>
        <authorList>
            <person name="Gomila M."/>
            <person name="Bowien B."/>
            <person name="Falsen E."/>
            <person name="Moore E.R."/>
            <person name="Lalucat J."/>
        </authorList>
    </citation>
    <scope>NUCLEOTIDE SEQUENCE [LARGE SCALE GENOMIC DNA]</scope>
    <source>
        <strain evidence="13 14">CCUG 52769</strain>
    </source>
</reference>
<evidence type="ECO:0000259" key="11">
    <source>
        <dbReference type="PROSITE" id="PS50109"/>
    </source>
</evidence>
<dbReference type="EMBL" id="NISI01000010">
    <property type="protein sequence ID" value="OWR02146.1"/>
    <property type="molecule type" value="Genomic_DNA"/>
</dbReference>